<evidence type="ECO:0000256" key="9">
    <source>
        <dbReference type="ARBA" id="ARBA00023065"/>
    </source>
</evidence>
<comment type="subcellular location">
    <subcellularLocation>
        <location evidence="2">Cell membrane</location>
        <topology evidence="2">Multi-pass membrane protein</topology>
    </subcellularLocation>
</comment>
<dbReference type="PIRSF" id="PIRSF006603">
    <property type="entry name" value="DinF"/>
    <property type="match status" value="1"/>
</dbReference>
<feature type="transmembrane region" description="Helical" evidence="12">
    <location>
        <begin position="253"/>
        <end position="279"/>
    </location>
</feature>
<evidence type="ECO:0000256" key="2">
    <source>
        <dbReference type="ARBA" id="ARBA00004651"/>
    </source>
</evidence>
<dbReference type="Proteomes" id="UP000183047">
    <property type="component" value="Unassembled WGS sequence"/>
</dbReference>
<dbReference type="InterPro" id="IPR048279">
    <property type="entry name" value="MdtK-like"/>
</dbReference>
<dbReference type="GO" id="GO:0042910">
    <property type="term" value="F:xenobiotic transmembrane transporter activity"/>
    <property type="evidence" value="ECO:0007669"/>
    <property type="project" value="InterPro"/>
</dbReference>
<feature type="transmembrane region" description="Helical" evidence="12">
    <location>
        <begin position="53"/>
        <end position="71"/>
    </location>
</feature>
<dbReference type="OrthoDB" id="62420at2"/>
<protein>
    <recommendedName>
        <fullName evidence="3">Probable multidrug resistance protein NorM</fullName>
    </recommendedName>
    <alternativeName>
        <fullName evidence="11">Multidrug-efflux transporter</fullName>
    </alternativeName>
</protein>
<feature type="transmembrane region" description="Helical" evidence="12">
    <location>
        <begin position="12"/>
        <end position="33"/>
    </location>
</feature>
<dbReference type="GO" id="GO:0006811">
    <property type="term" value="P:monoatomic ion transport"/>
    <property type="evidence" value="ECO:0007669"/>
    <property type="project" value="UniProtKB-KW"/>
</dbReference>
<keyword evidence="4" id="KW-0813">Transport</keyword>
<evidence type="ECO:0000256" key="7">
    <source>
        <dbReference type="ARBA" id="ARBA00022692"/>
    </source>
</evidence>
<feature type="transmembrane region" description="Helical" evidence="12">
    <location>
        <begin position="332"/>
        <end position="359"/>
    </location>
</feature>
<evidence type="ECO:0000256" key="10">
    <source>
        <dbReference type="ARBA" id="ARBA00023136"/>
    </source>
</evidence>
<dbReference type="InterPro" id="IPR050222">
    <property type="entry name" value="MATE_MdtK"/>
</dbReference>
<keyword evidence="14" id="KW-1185">Reference proteome</keyword>
<name>A0A1G5CDA3_9FIRM</name>
<evidence type="ECO:0000256" key="11">
    <source>
        <dbReference type="ARBA" id="ARBA00031636"/>
    </source>
</evidence>
<keyword evidence="9" id="KW-0406">Ion transport</keyword>
<dbReference type="EMBL" id="FMUR01000006">
    <property type="protein sequence ID" value="SCY00326.1"/>
    <property type="molecule type" value="Genomic_DNA"/>
</dbReference>
<feature type="transmembrane region" description="Helical" evidence="12">
    <location>
        <begin position="91"/>
        <end position="109"/>
    </location>
</feature>
<evidence type="ECO:0000313" key="14">
    <source>
        <dbReference type="Proteomes" id="UP000183047"/>
    </source>
</evidence>
<keyword evidence="8 12" id="KW-1133">Transmembrane helix</keyword>
<feature type="transmembrane region" description="Helical" evidence="12">
    <location>
        <begin position="199"/>
        <end position="222"/>
    </location>
</feature>
<feature type="transmembrane region" description="Helical" evidence="12">
    <location>
        <begin position="371"/>
        <end position="389"/>
    </location>
</feature>
<feature type="transmembrane region" description="Helical" evidence="12">
    <location>
        <begin position="285"/>
        <end position="311"/>
    </location>
</feature>
<gene>
    <name evidence="13" type="ORF">SAMN02910451_01060</name>
</gene>
<evidence type="ECO:0000256" key="1">
    <source>
        <dbReference type="ARBA" id="ARBA00003408"/>
    </source>
</evidence>
<keyword evidence="10 12" id="KW-0472">Membrane</keyword>
<reference evidence="14" key="1">
    <citation type="submission" date="2016-10" db="EMBL/GenBank/DDBJ databases">
        <authorList>
            <person name="Varghese N."/>
            <person name="Submissions S."/>
        </authorList>
    </citation>
    <scope>NUCLEOTIDE SEQUENCE [LARGE SCALE GENOMIC DNA]</scope>
    <source>
        <strain evidence="14">XBD2006</strain>
    </source>
</reference>
<dbReference type="GO" id="GO:0005886">
    <property type="term" value="C:plasma membrane"/>
    <property type="evidence" value="ECO:0007669"/>
    <property type="project" value="UniProtKB-SubCell"/>
</dbReference>
<dbReference type="PANTHER" id="PTHR43298">
    <property type="entry name" value="MULTIDRUG RESISTANCE PROTEIN NORM-RELATED"/>
    <property type="match status" value="1"/>
</dbReference>
<evidence type="ECO:0000256" key="8">
    <source>
        <dbReference type="ARBA" id="ARBA00022989"/>
    </source>
</evidence>
<dbReference type="Pfam" id="PF01554">
    <property type="entry name" value="MatE"/>
    <property type="match status" value="2"/>
</dbReference>
<sequence length="460" mass="50289">MTGNRKLIKEIILLIIPAIIEYSFQALVNYADFIMVGKLGIESSATIGITNEVTFLIKAGVNALGVGVLAYMAREIGAGNRKYLKNATLHAYFLALIMGVFTTAFPLLISPYLPTLLGADEIIRKPASMYFSICSSMGVFFSFNVTAGSIRKADKDMKTPLLVNGFMNILNVVLNWFLIYPDKAFNLFGIEVNIRRCNLGVIGAAYGTAIATLIGGILMVVLNERHMDTSVKGMNGILESLLQTEGKDIVRKYVFVGLPAFLTSVVTSFGRVIFTAMIVPLGTAIYAAHSIAFTAESAFFIPAVGMASAVASLSGNVRGEGDIKKLNKQTHLVCGIIVIIMLMATSILLLCADDIIAFFTEDKIALTKAPRLLRIVAINEPMFGISIVLQNVFNGIGKTKIPLLVSGFTQWFVRVLGVFVFVHILGYGIEIAWICMISDNILRAILLYVWYWCDNKRLMA</sequence>
<feature type="transmembrane region" description="Helical" evidence="12">
    <location>
        <begin position="431"/>
        <end position="453"/>
    </location>
</feature>
<dbReference type="NCBIfam" id="TIGR00797">
    <property type="entry name" value="matE"/>
    <property type="match status" value="1"/>
</dbReference>
<keyword evidence="6" id="KW-1003">Cell membrane</keyword>
<evidence type="ECO:0000256" key="12">
    <source>
        <dbReference type="SAM" id="Phobius"/>
    </source>
</evidence>
<evidence type="ECO:0000256" key="6">
    <source>
        <dbReference type="ARBA" id="ARBA00022475"/>
    </source>
</evidence>
<comment type="function">
    <text evidence="1">Multidrug efflux pump.</text>
</comment>
<dbReference type="AlphaFoldDB" id="A0A1G5CDA3"/>
<evidence type="ECO:0000256" key="4">
    <source>
        <dbReference type="ARBA" id="ARBA00022448"/>
    </source>
</evidence>
<accession>A0A1G5CDA3</accession>
<organism evidence="13 14">
    <name type="scientific">Butyrivibrio hungatei</name>
    <dbReference type="NCBI Taxonomy" id="185008"/>
    <lineage>
        <taxon>Bacteria</taxon>
        <taxon>Bacillati</taxon>
        <taxon>Bacillota</taxon>
        <taxon>Clostridia</taxon>
        <taxon>Lachnospirales</taxon>
        <taxon>Lachnospiraceae</taxon>
        <taxon>Butyrivibrio</taxon>
    </lineage>
</organism>
<evidence type="ECO:0000256" key="3">
    <source>
        <dbReference type="ARBA" id="ARBA00020268"/>
    </source>
</evidence>
<evidence type="ECO:0000313" key="13">
    <source>
        <dbReference type="EMBL" id="SCY00326.1"/>
    </source>
</evidence>
<dbReference type="RefSeq" id="WP_074461765.1">
    <property type="nucleotide sequence ID" value="NZ_FMUR01000006.1"/>
</dbReference>
<feature type="transmembrane region" description="Helical" evidence="12">
    <location>
        <begin position="401"/>
        <end position="425"/>
    </location>
</feature>
<keyword evidence="7 12" id="KW-0812">Transmembrane</keyword>
<dbReference type="InterPro" id="IPR002528">
    <property type="entry name" value="MATE_fam"/>
</dbReference>
<proteinExistence type="predicted"/>
<feature type="transmembrane region" description="Helical" evidence="12">
    <location>
        <begin position="129"/>
        <end position="149"/>
    </location>
</feature>
<keyword evidence="5" id="KW-0050">Antiport</keyword>
<evidence type="ECO:0000256" key="5">
    <source>
        <dbReference type="ARBA" id="ARBA00022449"/>
    </source>
</evidence>
<dbReference type="GO" id="GO:0015297">
    <property type="term" value="F:antiporter activity"/>
    <property type="evidence" value="ECO:0007669"/>
    <property type="project" value="UniProtKB-KW"/>
</dbReference>
<dbReference type="PANTHER" id="PTHR43298:SF4">
    <property type="entry name" value="DRUG_SODIUM ANTIPORTER"/>
    <property type="match status" value="1"/>
</dbReference>
<feature type="transmembrane region" description="Helical" evidence="12">
    <location>
        <begin position="161"/>
        <end position="179"/>
    </location>
</feature>